<evidence type="ECO:0008006" key="3">
    <source>
        <dbReference type="Google" id="ProtNLM"/>
    </source>
</evidence>
<dbReference type="EMBL" id="BOPH01000075">
    <property type="protein sequence ID" value="GIJ70300.1"/>
    <property type="molecule type" value="Genomic_DNA"/>
</dbReference>
<proteinExistence type="predicted"/>
<sequence length="173" mass="18513">MVAALELYFDHVAERRMRVLWDALETDGAPSLKGLLDGKHRPHLSLLGAAALDPAVVTEALDGFDVAPPLKLSFQFAGVFVGRVLWLGPSPSVGLLGLHAEVWRRLAVAGVEMSPLYAPGAWVPHATVSMRVPRPMLTEAIRRCLETLPIEATVVGAAVADHARGIFTSLHGA</sequence>
<dbReference type="RefSeq" id="WP_203930206.1">
    <property type="nucleotide sequence ID" value="NZ_BOPH01000075.1"/>
</dbReference>
<dbReference type="Proteomes" id="UP000635606">
    <property type="component" value="Unassembled WGS sequence"/>
</dbReference>
<accession>A0A8J4ECA9</accession>
<dbReference type="Gene3D" id="3.90.1140.10">
    <property type="entry name" value="Cyclic phosphodiesterase"/>
    <property type="match status" value="1"/>
</dbReference>
<dbReference type="PANTHER" id="PTHR36039">
    <property type="match status" value="1"/>
</dbReference>
<comment type="caution">
    <text evidence="1">The sequence shown here is derived from an EMBL/GenBank/DDBJ whole genome shotgun (WGS) entry which is preliminary data.</text>
</comment>
<dbReference type="Pfam" id="PF13563">
    <property type="entry name" value="2_5_RNA_ligase2"/>
    <property type="match status" value="1"/>
</dbReference>
<gene>
    <name evidence="1" type="ORF">Voc01_052170</name>
</gene>
<organism evidence="1 2">
    <name type="scientific">Virgisporangium ochraceum</name>
    <dbReference type="NCBI Taxonomy" id="65505"/>
    <lineage>
        <taxon>Bacteria</taxon>
        <taxon>Bacillati</taxon>
        <taxon>Actinomycetota</taxon>
        <taxon>Actinomycetes</taxon>
        <taxon>Micromonosporales</taxon>
        <taxon>Micromonosporaceae</taxon>
        <taxon>Virgisporangium</taxon>
    </lineage>
</organism>
<keyword evidence="2" id="KW-1185">Reference proteome</keyword>
<dbReference type="AlphaFoldDB" id="A0A8J4ECA9"/>
<reference evidence="1" key="1">
    <citation type="submission" date="2021-01" db="EMBL/GenBank/DDBJ databases">
        <title>Whole genome shotgun sequence of Virgisporangium ochraceum NBRC 16418.</title>
        <authorList>
            <person name="Komaki H."/>
            <person name="Tamura T."/>
        </authorList>
    </citation>
    <scope>NUCLEOTIDE SEQUENCE</scope>
    <source>
        <strain evidence="1">NBRC 16418</strain>
    </source>
</reference>
<dbReference type="SUPFAM" id="SSF55144">
    <property type="entry name" value="LigT-like"/>
    <property type="match status" value="1"/>
</dbReference>
<protein>
    <recommendedName>
        <fullName evidence="3">2'-5' RNA ligase superfamily protein</fullName>
    </recommendedName>
</protein>
<dbReference type="InterPro" id="IPR009097">
    <property type="entry name" value="Cyclic_Pdiesterase"/>
</dbReference>
<evidence type="ECO:0000313" key="2">
    <source>
        <dbReference type="Proteomes" id="UP000635606"/>
    </source>
</evidence>
<evidence type="ECO:0000313" key="1">
    <source>
        <dbReference type="EMBL" id="GIJ70300.1"/>
    </source>
</evidence>
<dbReference type="PANTHER" id="PTHR36039:SF2">
    <property type="entry name" value="RNA LIGASE_CYCLIC NUCLEOTIDE PHOSPHODIESTERASE FAMILY PROTEIN"/>
    <property type="match status" value="1"/>
</dbReference>
<name>A0A8J4ECA9_9ACTN</name>